<keyword evidence="9" id="KW-1185">Reference proteome</keyword>
<dbReference type="Gene3D" id="1.10.155.10">
    <property type="entry name" value="Chemotaxis receptor methyltransferase CheR, N-terminal domain"/>
    <property type="match status" value="1"/>
</dbReference>
<comment type="function">
    <text evidence="5">Methylation of the membrane-bound methyl-accepting chemotaxis proteins (MCP) to form gamma-glutamyl methyl ester residues in MCP.</text>
</comment>
<evidence type="ECO:0000256" key="4">
    <source>
        <dbReference type="ARBA" id="ARBA00022691"/>
    </source>
</evidence>
<evidence type="ECO:0000313" key="8">
    <source>
        <dbReference type="EMBL" id="TDR78346.1"/>
    </source>
</evidence>
<dbReference type="GO" id="GO:0032259">
    <property type="term" value="P:methylation"/>
    <property type="evidence" value="ECO:0007669"/>
    <property type="project" value="UniProtKB-KW"/>
</dbReference>
<dbReference type="AlphaFoldDB" id="A0A4R7B3I9"/>
<dbReference type="SUPFAM" id="SSF47757">
    <property type="entry name" value="Chemotaxis receptor methyltransferase CheR, N-terminal domain"/>
    <property type="match status" value="1"/>
</dbReference>
<feature type="binding site" evidence="6">
    <location>
        <position position="90"/>
    </location>
    <ligand>
        <name>S-adenosyl-L-methionine</name>
        <dbReference type="ChEBI" id="CHEBI:59789"/>
    </ligand>
</feature>
<dbReference type="InterPro" id="IPR029063">
    <property type="entry name" value="SAM-dependent_MTases_sf"/>
</dbReference>
<gene>
    <name evidence="8" type="ORF">DFP86_10863</name>
</gene>
<evidence type="ECO:0000256" key="3">
    <source>
        <dbReference type="ARBA" id="ARBA00022679"/>
    </source>
</evidence>
<comment type="catalytic activity">
    <reaction evidence="1 5">
        <text>L-glutamyl-[protein] + S-adenosyl-L-methionine = [protein]-L-glutamate 5-O-methyl ester + S-adenosyl-L-homocysteine</text>
        <dbReference type="Rhea" id="RHEA:24452"/>
        <dbReference type="Rhea" id="RHEA-COMP:10208"/>
        <dbReference type="Rhea" id="RHEA-COMP:10311"/>
        <dbReference type="ChEBI" id="CHEBI:29973"/>
        <dbReference type="ChEBI" id="CHEBI:57856"/>
        <dbReference type="ChEBI" id="CHEBI:59789"/>
        <dbReference type="ChEBI" id="CHEBI:82795"/>
        <dbReference type="EC" id="2.1.1.80"/>
    </reaction>
</comment>
<sequence length="300" mass="34232">MDKLPPLTLPKVEFNREFDFSDADFERIRKLIYKEAGISLNASKKDMVYGRLVRRIRDLKLASFSQYVDLLGSVQGKREFEQFVNALTTNLTFFFREEHHFPLLAEHLKKRAAAGATELHIWCSASSTGEEPYSLAMTALETFHGVGPKVSIVATDLDTLVLETGRKGIYPADKVARLPAGHAAKYFDKLPDGMYQAKAQLRNMITFSRLNLIEPQWSVHKQFDAIFCRNVMIYFDRDTQYAILKRFAPLLRPDGLLFVGHSENFYFAADYFRLRGKTVYEHAPRDGAAHKPSELAKGRG</sequence>
<dbReference type="Pfam" id="PF01739">
    <property type="entry name" value="CheR"/>
    <property type="match status" value="1"/>
</dbReference>
<evidence type="ECO:0000256" key="1">
    <source>
        <dbReference type="ARBA" id="ARBA00001541"/>
    </source>
</evidence>
<evidence type="ECO:0000313" key="9">
    <source>
        <dbReference type="Proteomes" id="UP000295611"/>
    </source>
</evidence>
<dbReference type="InterPro" id="IPR022641">
    <property type="entry name" value="CheR_N"/>
</dbReference>
<evidence type="ECO:0000256" key="6">
    <source>
        <dbReference type="PIRSR" id="PIRSR000410-1"/>
    </source>
</evidence>
<dbReference type="CDD" id="cd02440">
    <property type="entry name" value="AdoMet_MTases"/>
    <property type="match status" value="1"/>
</dbReference>
<dbReference type="PIRSF" id="PIRSF000410">
    <property type="entry name" value="CheR"/>
    <property type="match status" value="1"/>
</dbReference>
<feature type="binding site" evidence="6">
    <location>
        <begin position="211"/>
        <end position="212"/>
    </location>
    <ligand>
        <name>S-adenosyl-L-methionine</name>
        <dbReference type="ChEBI" id="CHEBI:59789"/>
    </ligand>
</feature>
<evidence type="ECO:0000256" key="5">
    <source>
        <dbReference type="PIRNR" id="PIRNR000410"/>
    </source>
</evidence>
<feature type="binding site" evidence="6">
    <location>
        <position position="96"/>
    </location>
    <ligand>
        <name>S-adenosyl-L-methionine</name>
        <dbReference type="ChEBI" id="CHEBI:59789"/>
    </ligand>
</feature>
<organism evidence="8 9">
    <name type="scientific">Paludibacterium purpuratum</name>
    <dbReference type="NCBI Taxonomy" id="1144873"/>
    <lineage>
        <taxon>Bacteria</taxon>
        <taxon>Pseudomonadati</taxon>
        <taxon>Pseudomonadota</taxon>
        <taxon>Betaproteobacteria</taxon>
        <taxon>Neisseriales</taxon>
        <taxon>Chromobacteriaceae</taxon>
        <taxon>Paludibacterium</taxon>
    </lineage>
</organism>
<dbReference type="InterPro" id="IPR036804">
    <property type="entry name" value="CheR_N_sf"/>
</dbReference>
<dbReference type="Proteomes" id="UP000295611">
    <property type="component" value="Unassembled WGS sequence"/>
</dbReference>
<dbReference type="PANTHER" id="PTHR24422">
    <property type="entry name" value="CHEMOTAXIS PROTEIN METHYLTRANSFERASE"/>
    <property type="match status" value="1"/>
</dbReference>
<evidence type="ECO:0000256" key="2">
    <source>
        <dbReference type="ARBA" id="ARBA00022603"/>
    </source>
</evidence>
<feature type="domain" description="CheR-type methyltransferase" evidence="7">
    <location>
        <begin position="13"/>
        <end position="285"/>
    </location>
</feature>
<dbReference type="InterPro" id="IPR022642">
    <property type="entry name" value="CheR_C"/>
</dbReference>
<dbReference type="OrthoDB" id="9816309at2"/>
<dbReference type="SUPFAM" id="SSF53335">
    <property type="entry name" value="S-adenosyl-L-methionine-dependent methyltransferases"/>
    <property type="match status" value="1"/>
</dbReference>
<proteinExistence type="predicted"/>
<feature type="binding site" evidence="6">
    <location>
        <position position="92"/>
    </location>
    <ligand>
        <name>S-adenosyl-L-methionine</name>
        <dbReference type="ChEBI" id="CHEBI:59789"/>
    </ligand>
</feature>
<dbReference type="Gene3D" id="3.40.50.150">
    <property type="entry name" value="Vaccinia Virus protein VP39"/>
    <property type="match status" value="1"/>
</dbReference>
<dbReference type="EMBL" id="SNZP01000008">
    <property type="protein sequence ID" value="TDR78346.1"/>
    <property type="molecule type" value="Genomic_DNA"/>
</dbReference>
<feature type="binding site" evidence="6">
    <location>
        <position position="156"/>
    </location>
    <ligand>
        <name>S-adenosyl-L-methionine</name>
        <dbReference type="ChEBI" id="CHEBI:59789"/>
    </ligand>
</feature>
<dbReference type="SMART" id="SM00138">
    <property type="entry name" value="MeTrc"/>
    <property type="match status" value="1"/>
</dbReference>
<dbReference type="InterPro" id="IPR050903">
    <property type="entry name" value="Bact_Chemotaxis_MeTrfase"/>
</dbReference>
<reference evidence="8 9" key="1">
    <citation type="submission" date="2019-03" db="EMBL/GenBank/DDBJ databases">
        <title>Genomic Encyclopedia of Type Strains, Phase III (KMG-III): the genomes of soil and plant-associated and newly described type strains.</title>
        <authorList>
            <person name="Whitman W."/>
        </authorList>
    </citation>
    <scope>NUCLEOTIDE SEQUENCE [LARGE SCALE GENOMIC DNA]</scope>
    <source>
        <strain evidence="8 9">CECT 8976</strain>
    </source>
</reference>
<dbReference type="InterPro" id="IPR026024">
    <property type="entry name" value="Chemotaxis_MeTrfase_CheR"/>
</dbReference>
<feature type="binding site" evidence="6">
    <location>
        <position position="131"/>
    </location>
    <ligand>
        <name>S-adenosyl-L-methionine</name>
        <dbReference type="ChEBI" id="CHEBI:59789"/>
    </ligand>
</feature>
<keyword evidence="2 5" id="KW-0489">Methyltransferase</keyword>
<accession>A0A4R7B3I9</accession>
<dbReference type="PANTHER" id="PTHR24422:SF19">
    <property type="entry name" value="CHEMOTAXIS PROTEIN METHYLTRANSFERASE"/>
    <property type="match status" value="1"/>
</dbReference>
<feature type="binding site" evidence="6">
    <location>
        <begin position="229"/>
        <end position="230"/>
    </location>
    <ligand>
        <name>S-adenosyl-L-methionine</name>
        <dbReference type="ChEBI" id="CHEBI:59789"/>
    </ligand>
</feature>
<protein>
    <recommendedName>
        <fullName evidence="5">Chemotaxis protein methyltransferase</fullName>
        <ecNumber evidence="5">2.1.1.80</ecNumber>
    </recommendedName>
</protein>
<keyword evidence="4 5" id="KW-0949">S-adenosyl-L-methionine</keyword>
<dbReference type="RefSeq" id="WP_133681063.1">
    <property type="nucleotide sequence ID" value="NZ_SNZP01000008.1"/>
</dbReference>
<dbReference type="EC" id="2.1.1.80" evidence="5"/>
<dbReference type="GO" id="GO:0008983">
    <property type="term" value="F:protein-glutamate O-methyltransferase activity"/>
    <property type="evidence" value="ECO:0007669"/>
    <property type="project" value="UniProtKB-EC"/>
</dbReference>
<comment type="caution">
    <text evidence="8">The sequence shown here is derived from an EMBL/GenBank/DDBJ whole genome shotgun (WGS) entry which is preliminary data.</text>
</comment>
<dbReference type="PROSITE" id="PS50123">
    <property type="entry name" value="CHER"/>
    <property type="match status" value="1"/>
</dbReference>
<dbReference type="InterPro" id="IPR000780">
    <property type="entry name" value="CheR_MeTrfase"/>
</dbReference>
<keyword evidence="3 5" id="KW-0808">Transferase</keyword>
<evidence type="ECO:0000259" key="7">
    <source>
        <dbReference type="PROSITE" id="PS50123"/>
    </source>
</evidence>
<dbReference type="PRINTS" id="PR00996">
    <property type="entry name" value="CHERMTFRASE"/>
</dbReference>
<dbReference type="Pfam" id="PF03705">
    <property type="entry name" value="CheR_N"/>
    <property type="match status" value="1"/>
</dbReference>
<name>A0A4R7B3I9_9NEIS</name>